<dbReference type="OrthoDB" id="880708at2"/>
<dbReference type="RefSeq" id="WP_091546608.1">
    <property type="nucleotide sequence ID" value="NZ_FONY01000024.1"/>
</dbReference>
<protein>
    <submittedName>
        <fullName evidence="1">Uncharacterized protein</fullName>
    </submittedName>
</protein>
<proteinExistence type="predicted"/>
<name>A0A1I2HNT8_9BACT</name>
<organism evidence="1 2">
    <name type="scientific">Thermoflexibacter ruber</name>
    <dbReference type="NCBI Taxonomy" id="1003"/>
    <lineage>
        <taxon>Bacteria</taxon>
        <taxon>Pseudomonadati</taxon>
        <taxon>Bacteroidota</taxon>
        <taxon>Cytophagia</taxon>
        <taxon>Cytophagales</taxon>
        <taxon>Thermoflexibacteraceae</taxon>
        <taxon>Thermoflexibacter</taxon>
    </lineage>
</organism>
<dbReference type="STRING" id="1003.SAMN04488541_102456"/>
<dbReference type="EMBL" id="FONY01000024">
    <property type="protein sequence ID" value="SFF30031.1"/>
    <property type="molecule type" value="Genomic_DNA"/>
</dbReference>
<reference evidence="1 2" key="1">
    <citation type="submission" date="2016-10" db="EMBL/GenBank/DDBJ databases">
        <authorList>
            <person name="de Groot N.N."/>
        </authorList>
    </citation>
    <scope>NUCLEOTIDE SEQUENCE [LARGE SCALE GENOMIC DNA]</scope>
    <source>
        <strain>GEY</strain>
        <strain evidence="2">DSM 9560</strain>
    </source>
</reference>
<dbReference type="Proteomes" id="UP000199513">
    <property type="component" value="Unassembled WGS sequence"/>
</dbReference>
<evidence type="ECO:0000313" key="2">
    <source>
        <dbReference type="Proteomes" id="UP000199513"/>
    </source>
</evidence>
<keyword evidence="2" id="KW-1185">Reference proteome</keyword>
<sequence>MHNDPELNGKYLGTISSDFIKVADILKETSYMIRKRGYSDYPIFPICKEEIAIGSLLAGRREFGTEWNYYASFLNEFIDRQLVTDEELFRSAWKSPDEFACLFVVDMDFMNFVFIPFPED</sequence>
<evidence type="ECO:0000313" key="1">
    <source>
        <dbReference type="EMBL" id="SFF30031.1"/>
    </source>
</evidence>
<dbReference type="AlphaFoldDB" id="A0A1I2HNT8"/>
<gene>
    <name evidence="1" type="ORF">SAMN04488541_102456</name>
</gene>
<accession>A0A1I2HNT8</accession>